<dbReference type="PANTHER" id="PTHR13767">
    <property type="entry name" value="TRNA-PSEUDOURIDINE SYNTHASE"/>
    <property type="match status" value="1"/>
</dbReference>
<dbReference type="GO" id="GO:0006400">
    <property type="term" value="P:tRNA modification"/>
    <property type="evidence" value="ECO:0007669"/>
    <property type="project" value="TreeGrafter"/>
</dbReference>
<reference evidence="7" key="1">
    <citation type="submission" date="2018-06" db="EMBL/GenBank/DDBJ databases">
        <authorList>
            <person name="Zhirakovskaya E."/>
        </authorList>
    </citation>
    <scope>NUCLEOTIDE SEQUENCE</scope>
</reference>
<dbReference type="Gene3D" id="3.30.2350.10">
    <property type="entry name" value="Pseudouridine synthase"/>
    <property type="match status" value="1"/>
</dbReference>
<dbReference type="Pfam" id="PF09157">
    <property type="entry name" value="TruB-C_2"/>
    <property type="match status" value="1"/>
</dbReference>
<dbReference type="InterPro" id="IPR014780">
    <property type="entry name" value="tRNA_psdUridine_synth_TruB"/>
</dbReference>
<dbReference type="InterPro" id="IPR015240">
    <property type="entry name" value="tRNA_sdUridine_synth_fam1_C"/>
</dbReference>
<dbReference type="InterPro" id="IPR020103">
    <property type="entry name" value="PsdUridine_synth_cat_dom_sf"/>
</dbReference>
<evidence type="ECO:0000259" key="4">
    <source>
        <dbReference type="Pfam" id="PF01509"/>
    </source>
</evidence>
<evidence type="ECO:0000259" key="6">
    <source>
        <dbReference type="Pfam" id="PF16198"/>
    </source>
</evidence>
<dbReference type="Pfam" id="PF01509">
    <property type="entry name" value="TruB_N"/>
    <property type="match status" value="1"/>
</dbReference>
<dbReference type="GO" id="GO:0003723">
    <property type="term" value="F:RNA binding"/>
    <property type="evidence" value="ECO:0007669"/>
    <property type="project" value="InterPro"/>
</dbReference>
<evidence type="ECO:0000256" key="2">
    <source>
        <dbReference type="ARBA" id="ARBA00022694"/>
    </source>
</evidence>
<evidence type="ECO:0000256" key="1">
    <source>
        <dbReference type="ARBA" id="ARBA00012787"/>
    </source>
</evidence>
<dbReference type="AlphaFoldDB" id="A0A3B0W5D3"/>
<organism evidence="7">
    <name type="scientific">hydrothermal vent metagenome</name>
    <dbReference type="NCBI Taxonomy" id="652676"/>
    <lineage>
        <taxon>unclassified sequences</taxon>
        <taxon>metagenomes</taxon>
        <taxon>ecological metagenomes</taxon>
    </lineage>
</organism>
<keyword evidence="3 7" id="KW-0413">Isomerase</keyword>
<feature type="domain" description="tRNA pseudouridine synthase II TruB subfamily 1 C-terminal" evidence="5">
    <location>
        <begin position="248"/>
        <end position="295"/>
    </location>
</feature>
<dbReference type="InterPro" id="IPR002501">
    <property type="entry name" value="PsdUridine_synth_N"/>
</dbReference>
<dbReference type="SUPFAM" id="SSF55120">
    <property type="entry name" value="Pseudouridine synthase"/>
    <property type="match status" value="1"/>
</dbReference>
<gene>
    <name evidence="7" type="ORF">MNBD_GAMMA02-1315</name>
</gene>
<accession>A0A3B0W5D3</accession>
<sequence length="314" mass="34581">MANHTSAKRKYPDIHGIILLNKPKGISSNLALQKLRHLIQAKKAGHSGNLDPMATGLLPCCFGDATKVAHLLLNSDKTYLARCVLGSQTDTGDATGEVINTAPKTQATTAEIEQACLALTGDTQQIPPMYSALHHEGQRLYDLARQGKTVERPARPVTIHQFQLLDNQVDYIDFEIKVSKGTYIRTLLEDFAVELGTLAHMSALHRTQSGVFSGEQMLTLEQIEAMINNEAGLGGCLMPMQQALTEYPSLRLTEQQTTDLIHGKKISTVSVNNTYAMYDHAGYFIGIGVVENQLLRVKNIFMKSYVQSQEKQLG</sequence>
<dbReference type="HAMAP" id="MF_01080">
    <property type="entry name" value="TruB_bact"/>
    <property type="match status" value="1"/>
</dbReference>
<dbReference type="EC" id="5.4.99.25" evidence="1"/>
<protein>
    <recommendedName>
        <fullName evidence="1">tRNA pseudouridine(55) synthase</fullName>
        <ecNumber evidence="1">5.4.99.25</ecNumber>
    </recommendedName>
</protein>
<dbReference type="EMBL" id="UOFA01000356">
    <property type="protein sequence ID" value="VAW47640.1"/>
    <property type="molecule type" value="Genomic_DNA"/>
</dbReference>
<dbReference type="GO" id="GO:0160148">
    <property type="term" value="F:tRNA pseudouridine(55) synthase activity"/>
    <property type="evidence" value="ECO:0007669"/>
    <property type="project" value="UniProtKB-EC"/>
</dbReference>
<proteinExistence type="inferred from homology"/>
<dbReference type="PANTHER" id="PTHR13767:SF2">
    <property type="entry name" value="PSEUDOURIDYLATE SYNTHASE TRUB1"/>
    <property type="match status" value="1"/>
</dbReference>
<feature type="domain" description="Pseudouridine synthase II N-terminal" evidence="4">
    <location>
        <begin position="36"/>
        <end position="184"/>
    </location>
</feature>
<evidence type="ECO:0000259" key="5">
    <source>
        <dbReference type="Pfam" id="PF09157"/>
    </source>
</evidence>
<dbReference type="Pfam" id="PF16198">
    <property type="entry name" value="TruB_C_2"/>
    <property type="match status" value="1"/>
</dbReference>
<dbReference type="GO" id="GO:1990481">
    <property type="term" value="P:mRNA pseudouridine synthesis"/>
    <property type="evidence" value="ECO:0007669"/>
    <property type="project" value="TreeGrafter"/>
</dbReference>
<evidence type="ECO:0000256" key="3">
    <source>
        <dbReference type="ARBA" id="ARBA00023235"/>
    </source>
</evidence>
<keyword evidence="2" id="KW-0819">tRNA processing</keyword>
<feature type="domain" description="tRNA pseudouridylate synthase B C-terminal" evidence="6">
    <location>
        <begin position="185"/>
        <end position="244"/>
    </location>
</feature>
<evidence type="ECO:0000313" key="7">
    <source>
        <dbReference type="EMBL" id="VAW47640.1"/>
    </source>
</evidence>
<dbReference type="NCBIfam" id="TIGR00431">
    <property type="entry name" value="TruB"/>
    <property type="match status" value="1"/>
</dbReference>
<name>A0A3B0W5D3_9ZZZZ</name>
<dbReference type="InterPro" id="IPR032819">
    <property type="entry name" value="TruB_C"/>
</dbReference>
<dbReference type="CDD" id="cd02573">
    <property type="entry name" value="PseudoU_synth_EcTruB"/>
    <property type="match status" value="1"/>
</dbReference>